<dbReference type="InParanoid" id="Q5K925"/>
<protein>
    <submittedName>
        <fullName evidence="1">Uncharacterized protein</fullName>
    </submittedName>
</protein>
<reference evidence="1 2" key="1">
    <citation type="journal article" date="2005" name="Science">
        <title>The genome of the basidiomycetous yeast and human pathogen Cryptococcus neoformans.</title>
        <authorList>
            <person name="Loftus B.J."/>
            <person name="Fung E."/>
            <person name="Roncaglia P."/>
            <person name="Rowley D."/>
            <person name="Amedeo P."/>
            <person name="Bruno D."/>
            <person name="Vamathevan J."/>
            <person name="Miranda M."/>
            <person name="Anderson I.J."/>
            <person name="Fraser J.A."/>
            <person name="Allen J.E."/>
            <person name="Bosdet I.E."/>
            <person name="Brent M.R."/>
            <person name="Chiu R."/>
            <person name="Doering T.L."/>
            <person name="Donlin M.J."/>
            <person name="D'Souza C.A."/>
            <person name="Fox D.S."/>
            <person name="Grinberg V."/>
            <person name="Fu J."/>
            <person name="Fukushima M."/>
            <person name="Haas B.J."/>
            <person name="Huang J.C."/>
            <person name="Janbon G."/>
            <person name="Jones S.J."/>
            <person name="Koo H.L."/>
            <person name="Krzywinski M.I."/>
            <person name="Kwon-Chung J.K."/>
            <person name="Lengeler K.B."/>
            <person name="Maiti R."/>
            <person name="Marra M.A."/>
            <person name="Marra R.E."/>
            <person name="Mathewson C.A."/>
            <person name="Mitchell T.G."/>
            <person name="Pertea M."/>
            <person name="Riggs F.R."/>
            <person name="Salzberg S.L."/>
            <person name="Schein J.E."/>
            <person name="Shvartsbeyn A."/>
            <person name="Shin H."/>
            <person name="Shumway M."/>
            <person name="Specht C.A."/>
            <person name="Suh B.B."/>
            <person name="Tenney A."/>
            <person name="Utterback T.R."/>
            <person name="Wickes B.L."/>
            <person name="Wortman J.R."/>
            <person name="Wye N.H."/>
            <person name="Kronstad J.W."/>
            <person name="Lodge J.K."/>
            <person name="Heitman J."/>
            <person name="Davis R.W."/>
            <person name="Fraser C.M."/>
            <person name="Hyman R.W."/>
        </authorList>
    </citation>
    <scope>NUCLEOTIDE SEQUENCE [LARGE SCALE GENOMIC DNA]</scope>
    <source>
        <strain evidence="2">JEC21 / ATCC MYA-565</strain>
    </source>
</reference>
<evidence type="ECO:0000313" key="2">
    <source>
        <dbReference type="Proteomes" id="UP000002149"/>
    </source>
</evidence>
<dbReference type="KEGG" id="cne:CNK03480"/>
<keyword evidence="2" id="KW-1185">Reference proteome</keyword>
<organism evidence="1 2">
    <name type="scientific">Cryptococcus deneoformans (strain JEC21 / ATCC MYA-565)</name>
    <name type="common">Cryptococcus neoformans var. neoformans serotype D</name>
    <dbReference type="NCBI Taxonomy" id="214684"/>
    <lineage>
        <taxon>Eukaryota</taxon>
        <taxon>Fungi</taxon>
        <taxon>Dikarya</taxon>
        <taxon>Basidiomycota</taxon>
        <taxon>Agaricomycotina</taxon>
        <taxon>Tremellomycetes</taxon>
        <taxon>Tremellales</taxon>
        <taxon>Cryptococcaceae</taxon>
        <taxon>Cryptococcus</taxon>
        <taxon>Cryptococcus neoformans species complex</taxon>
    </lineage>
</organism>
<dbReference type="Proteomes" id="UP000002149">
    <property type="component" value="Chromosome 11"/>
</dbReference>
<dbReference type="OrthoDB" id="2569251at2759"/>
<evidence type="ECO:0000313" key="1">
    <source>
        <dbReference type="EMBL" id="AAW46236.1"/>
    </source>
</evidence>
<dbReference type="VEuPathDB" id="FungiDB:CNK03480"/>
<dbReference type="HOGENOM" id="CLU_1547516_0_0_1"/>
<name>Q5K925_CRYD1</name>
<accession>Q5K925</accession>
<proteinExistence type="predicted"/>
<dbReference type="PaxDb" id="214684-Q5K925"/>
<dbReference type="AlphaFoldDB" id="Q5K925"/>
<dbReference type="RefSeq" id="XP_567753.1">
    <property type="nucleotide sequence ID" value="XM_567753.1"/>
</dbReference>
<gene>
    <name evidence="1" type="ordered locus">CNK03480</name>
</gene>
<dbReference type="GeneID" id="3254481"/>
<dbReference type="EMBL" id="AE017351">
    <property type="protein sequence ID" value="AAW46236.1"/>
    <property type="molecule type" value="Genomic_DNA"/>
</dbReference>
<sequence>MMLHRVDCITTNKHHLATSLSSLEDQSISAAFDRSTLRVVSLHDRTPRGQVITRYVSSAIHNFSSSTGATALTPWFSKFRMGVVARDGTCLVTDVMHSYCTSCHIVPLSRPDVSATGTSWRHPPQFPSIAICRHCLFLVRYINLSSVSIKILRYTKLQPDCWFGMTFIMHTIA</sequence>